<accession>M4BIY6</accession>
<evidence type="ECO:0000313" key="3">
    <source>
        <dbReference type="Proteomes" id="UP000011713"/>
    </source>
</evidence>
<proteinExistence type="predicted"/>
<feature type="region of interest" description="Disordered" evidence="1">
    <location>
        <begin position="1"/>
        <end position="46"/>
    </location>
</feature>
<organism evidence="2 3">
    <name type="scientific">Hyaloperonospora arabidopsidis (strain Emoy2)</name>
    <name type="common">Downy mildew agent</name>
    <name type="synonym">Peronospora arabidopsidis</name>
    <dbReference type="NCBI Taxonomy" id="559515"/>
    <lineage>
        <taxon>Eukaryota</taxon>
        <taxon>Sar</taxon>
        <taxon>Stramenopiles</taxon>
        <taxon>Oomycota</taxon>
        <taxon>Peronosporomycetes</taxon>
        <taxon>Peronosporales</taxon>
        <taxon>Peronosporaceae</taxon>
        <taxon>Hyaloperonospora</taxon>
    </lineage>
</organism>
<name>M4BIY6_HYAAE</name>
<feature type="compositionally biased region" description="Polar residues" evidence="1">
    <location>
        <begin position="66"/>
        <end position="76"/>
    </location>
</feature>
<dbReference type="InParanoid" id="M4BIY6"/>
<evidence type="ECO:0000313" key="2">
    <source>
        <dbReference type="EnsemblProtists" id="HpaP806363"/>
    </source>
</evidence>
<feature type="region of interest" description="Disordered" evidence="1">
    <location>
        <begin position="63"/>
        <end position="114"/>
    </location>
</feature>
<protein>
    <submittedName>
        <fullName evidence="2">Uncharacterized protein</fullName>
    </submittedName>
</protein>
<sequence>MTAEGQEAAGGTYEVCEATPTRQSMCPPRTPPEHSNERRLSTSGARKMKMALSLEVPAYRCKRTSRNPGRSSTEETLSGHHKVAFNRKEISTGRRRSACRPPPMVPLNDLRPGS</sequence>
<dbReference type="EMBL" id="JH598306">
    <property type="status" value="NOT_ANNOTATED_CDS"/>
    <property type="molecule type" value="Genomic_DNA"/>
</dbReference>
<dbReference type="HOGENOM" id="CLU_2125853_0_0_1"/>
<reference evidence="2" key="2">
    <citation type="submission" date="2015-06" db="UniProtKB">
        <authorList>
            <consortium name="EnsemblProtists"/>
        </authorList>
    </citation>
    <scope>IDENTIFICATION</scope>
    <source>
        <strain evidence="2">Emoy2</strain>
    </source>
</reference>
<reference evidence="3" key="1">
    <citation type="journal article" date="2010" name="Science">
        <title>Signatures of adaptation to obligate biotrophy in the Hyaloperonospora arabidopsidis genome.</title>
        <authorList>
            <person name="Baxter L."/>
            <person name="Tripathy S."/>
            <person name="Ishaque N."/>
            <person name="Boot N."/>
            <person name="Cabral A."/>
            <person name="Kemen E."/>
            <person name="Thines M."/>
            <person name="Ah-Fong A."/>
            <person name="Anderson R."/>
            <person name="Badejoko W."/>
            <person name="Bittner-Eddy P."/>
            <person name="Boore J.L."/>
            <person name="Chibucos M.C."/>
            <person name="Coates M."/>
            <person name="Dehal P."/>
            <person name="Delehaunty K."/>
            <person name="Dong S."/>
            <person name="Downton P."/>
            <person name="Dumas B."/>
            <person name="Fabro G."/>
            <person name="Fronick C."/>
            <person name="Fuerstenberg S.I."/>
            <person name="Fulton L."/>
            <person name="Gaulin E."/>
            <person name="Govers F."/>
            <person name="Hughes L."/>
            <person name="Humphray S."/>
            <person name="Jiang R.H."/>
            <person name="Judelson H."/>
            <person name="Kamoun S."/>
            <person name="Kyung K."/>
            <person name="Meijer H."/>
            <person name="Minx P."/>
            <person name="Morris P."/>
            <person name="Nelson J."/>
            <person name="Phuntumart V."/>
            <person name="Qutob D."/>
            <person name="Rehmany A."/>
            <person name="Rougon-Cardoso A."/>
            <person name="Ryden P."/>
            <person name="Torto-Alalibo T."/>
            <person name="Studholme D."/>
            <person name="Wang Y."/>
            <person name="Win J."/>
            <person name="Wood J."/>
            <person name="Clifton S.W."/>
            <person name="Rogers J."/>
            <person name="Van den Ackerveken G."/>
            <person name="Jones J.D."/>
            <person name="McDowell J.M."/>
            <person name="Beynon J."/>
            <person name="Tyler B.M."/>
        </authorList>
    </citation>
    <scope>NUCLEOTIDE SEQUENCE [LARGE SCALE GENOMIC DNA]</scope>
    <source>
        <strain evidence="3">Emoy2</strain>
    </source>
</reference>
<evidence type="ECO:0000256" key="1">
    <source>
        <dbReference type="SAM" id="MobiDB-lite"/>
    </source>
</evidence>
<dbReference type="EnsemblProtists" id="HpaT806363">
    <property type="protein sequence ID" value="HpaP806363"/>
    <property type="gene ID" value="HpaG806363"/>
</dbReference>
<dbReference type="AlphaFoldDB" id="M4BIY6"/>
<keyword evidence="3" id="KW-1185">Reference proteome</keyword>
<dbReference type="Proteomes" id="UP000011713">
    <property type="component" value="Unassembled WGS sequence"/>
</dbReference>
<feature type="compositionally biased region" description="Basic and acidic residues" evidence="1">
    <location>
        <begin position="31"/>
        <end position="40"/>
    </location>
</feature>
<dbReference type="VEuPathDB" id="FungiDB:HpaG806363"/>